<dbReference type="InterPro" id="IPR000490">
    <property type="entry name" value="Glyco_hydro_17"/>
</dbReference>
<evidence type="ECO:0000256" key="3">
    <source>
        <dbReference type="ARBA" id="ARBA00022801"/>
    </source>
</evidence>
<dbReference type="InterPro" id="IPR044965">
    <property type="entry name" value="Glyco_hydro_17_plant"/>
</dbReference>
<gene>
    <name evidence="9" type="ORF">GUJ93_ZPchr0013g36582</name>
</gene>
<dbReference type="PANTHER" id="PTHR32227">
    <property type="entry name" value="GLUCAN ENDO-1,3-BETA-GLUCOSIDASE BG1-RELATED-RELATED"/>
    <property type="match status" value="1"/>
</dbReference>
<dbReference type="GO" id="GO:0004553">
    <property type="term" value="F:hydrolase activity, hydrolyzing O-glycosyl compounds"/>
    <property type="evidence" value="ECO:0007669"/>
    <property type="project" value="InterPro"/>
</dbReference>
<organism evidence="9 10">
    <name type="scientific">Zizania palustris</name>
    <name type="common">Northern wild rice</name>
    <dbReference type="NCBI Taxonomy" id="103762"/>
    <lineage>
        <taxon>Eukaryota</taxon>
        <taxon>Viridiplantae</taxon>
        <taxon>Streptophyta</taxon>
        <taxon>Embryophyta</taxon>
        <taxon>Tracheophyta</taxon>
        <taxon>Spermatophyta</taxon>
        <taxon>Magnoliopsida</taxon>
        <taxon>Liliopsida</taxon>
        <taxon>Poales</taxon>
        <taxon>Poaceae</taxon>
        <taxon>BOP clade</taxon>
        <taxon>Oryzoideae</taxon>
        <taxon>Oryzeae</taxon>
        <taxon>Zizaniinae</taxon>
        <taxon>Zizania</taxon>
    </lineage>
</organism>
<dbReference type="Pfam" id="PF00332">
    <property type="entry name" value="Glyco_hydro_17"/>
    <property type="match status" value="1"/>
</dbReference>
<reference evidence="9" key="2">
    <citation type="submission" date="2021-02" db="EMBL/GenBank/DDBJ databases">
        <authorList>
            <person name="Kimball J.A."/>
            <person name="Haas M.W."/>
            <person name="Macchietto M."/>
            <person name="Kono T."/>
            <person name="Duquette J."/>
            <person name="Shao M."/>
        </authorList>
    </citation>
    <scope>NUCLEOTIDE SEQUENCE</scope>
    <source>
        <tissue evidence="9">Fresh leaf tissue</tissue>
    </source>
</reference>
<evidence type="ECO:0000256" key="5">
    <source>
        <dbReference type="ARBA" id="ARBA00023295"/>
    </source>
</evidence>
<dbReference type="EMBL" id="JAAALK010000079">
    <property type="protein sequence ID" value="KAG8096957.1"/>
    <property type="molecule type" value="Genomic_DNA"/>
</dbReference>
<comment type="caution">
    <text evidence="9">The sequence shown here is derived from an EMBL/GenBank/DDBJ whole genome shotgun (WGS) entry which is preliminary data.</text>
</comment>
<evidence type="ECO:0000256" key="4">
    <source>
        <dbReference type="ARBA" id="ARBA00023157"/>
    </source>
</evidence>
<dbReference type="Proteomes" id="UP000729402">
    <property type="component" value="Unassembled WGS sequence"/>
</dbReference>
<evidence type="ECO:0000256" key="1">
    <source>
        <dbReference type="ARBA" id="ARBA00008773"/>
    </source>
</evidence>
<evidence type="ECO:0000256" key="2">
    <source>
        <dbReference type="ARBA" id="ARBA00022729"/>
    </source>
</evidence>
<dbReference type="GO" id="GO:0005975">
    <property type="term" value="P:carbohydrate metabolic process"/>
    <property type="evidence" value="ECO:0007669"/>
    <property type="project" value="InterPro"/>
</dbReference>
<protein>
    <recommendedName>
        <fullName evidence="8">X8 domain-containing protein</fullName>
    </recommendedName>
</protein>
<dbReference type="CDD" id="cd19756">
    <property type="entry name" value="Bbox2"/>
    <property type="match status" value="1"/>
</dbReference>
<evidence type="ECO:0000313" key="9">
    <source>
        <dbReference type="EMBL" id="KAG8096957.1"/>
    </source>
</evidence>
<dbReference type="InterPro" id="IPR012946">
    <property type="entry name" value="X8"/>
</dbReference>
<evidence type="ECO:0000256" key="6">
    <source>
        <dbReference type="RuleBase" id="RU004335"/>
    </source>
</evidence>
<keyword evidence="10" id="KW-1185">Reference proteome</keyword>
<feature type="domain" description="X8" evidence="8">
    <location>
        <begin position="382"/>
        <end position="451"/>
    </location>
</feature>
<comment type="similarity">
    <text evidence="1 6">Belongs to the glycosyl hydrolase 17 family.</text>
</comment>
<sequence>MGSKLPLLVSHAYSSQFALLLTTAGGIRTWPSLTTSGASSCLPPHWRCSSSPTQTPDEVGVCYGRVADNLMDPPSVVNLLKQNSITMVRIYDADPTVLRAPANTGIKGVLINGVAVGNEVFDQIHEQTWKLVPAMRYVQEALAKLGLADAIKVSTPIAFNALKVSYPPSAGAFRDDIAQSVMKPMIDFLQQTGSYLMVNLYPFYALADPSTKISIEYAMFRSNAGVFDAGSGLTYYSLFDTELGAVYSAIDRVSGGGGSFGASMVQARGYEVSAVVSETGHPSNGRIHSRSLLAMLDGVEDDTVFTKANAQAYNNGLIRRVFSGGASNMPDVSAYIFSLFNENKKGPPSSIEDNFVVFYPDDTKVYEVDFVNGGSACTSKATWCVANLTVRDDRLQAALDWACTNGADCSAIQRGAQCFNPDTKVAHASYAFNDYYQRKGQASGTMRLCRCCLHRQPAITSTGHNVQVSMPYETLSASTMHRTCRREILNPKGKEIAVEEAEPLPPTTEEAAVVEAEEAPEWLRVLLLTSFWGQCPEHWEASRAEVCLFCIVCHEVVCPHCTHDESGHRLLKVRRYIYRSVVLAKDMQDLNVDVSRVQSYIVNGQKGVHLRPMRRSAQFKPPTRTPRCLTCLCWLRSAPNVFCSLACKVDLDISQDDFSGPEAERRHKHVQGHLSEAAPHQPMQPNVEGPFEALLEAVQQEDVIMVNVPEPESLAVGGGGDKSSSDAHSFRRRPRKQAEPQRAPFF</sequence>
<keyword evidence="2" id="KW-0732">Signal</keyword>
<keyword evidence="3" id="KW-0378">Hydrolase</keyword>
<feature type="region of interest" description="Disordered" evidence="7">
    <location>
        <begin position="709"/>
        <end position="746"/>
    </location>
</feature>
<dbReference type="SMART" id="SM00768">
    <property type="entry name" value="X8"/>
    <property type="match status" value="1"/>
</dbReference>
<proteinExistence type="inferred from homology"/>
<name>A0A8J6BUQ1_ZIZPA</name>
<dbReference type="InterPro" id="IPR006734">
    <property type="entry name" value="PLATZ"/>
</dbReference>
<reference evidence="9" key="1">
    <citation type="journal article" date="2021" name="bioRxiv">
        <title>Whole Genome Assembly and Annotation of Northern Wild Rice, Zizania palustris L., Supports a Whole Genome Duplication in the Zizania Genus.</title>
        <authorList>
            <person name="Haas M."/>
            <person name="Kono T."/>
            <person name="Macchietto M."/>
            <person name="Millas R."/>
            <person name="McGilp L."/>
            <person name="Shao M."/>
            <person name="Duquette J."/>
            <person name="Hirsch C.N."/>
            <person name="Kimball J."/>
        </authorList>
    </citation>
    <scope>NUCLEOTIDE SEQUENCE</scope>
    <source>
        <tissue evidence="9">Fresh leaf tissue</tissue>
    </source>
</reference>
<feature type="region of interest" description="Disordered" evidence="7">
    <location>
        <begin position="659"/>
        <end position="683"/>
    </location>
</feature>
<dbReference type="AlphaFoldDB" id="A0A8J6BUQ1"/>
<evidence type="ECO:0000313" key="10">
    <source>
        <dbReference type="Proteomes" id="UP000729402"/>
    </source>
</evidence>
<dbReference type="Pfam" id="PF04640">
    <property type="entry name" value="PLATZ"/>
    <property type="match status" value="1"/>
</dbReference>
<accession>A0A8J6BUQ1</accession>
<dbReference type="Pfam" id="PF07983">
    <property type="entry name" value="X8"/>
    <property type="match status" value="1"/>
</dbReference>
<dbReference type="OrthoDB" id="421038at2759"/>
<keyword evidence="5" id="KW-0326">Glycosidase</keyword>
<keyword evidence="4" id="KW-1015">Disulfide bond</keyword>
<evidence type="ECO:0000256" key="7">
    <source>
        <dbReference type="SAM" id="MobiDB-lite"/>
    </source>
</evidence>
<evidence type="ECO:0000259" key="8">
    <source>
        <dbReference type="SMART" id="SM00768"/>
    </source>
</evidence>